<dbReference type="PRINTS" id="PR00145">
    <property type="entry name" value="ARGSUCLYASE"/>
</dbReference>
<keyword evidence="7 12" id="KW-0456">Lyase</keyword>
<dbReference type="NCBIfam" id="TIGR00928">
    <property type="entry name" value="purB"/>
    <property type="match status" value="1"/>
</dbReference>
<comment type="pathway">
    <text evidence="1 12">Purine metabolism; IMP biosynthesis via de novo pathway; 5-amino-1-(5-phospho-D-ribosyl)imidazole-4-carboxamide from 5-amino-1-(5-phospho-D-ribosyl)imidazole-4-carboxylate: step 2/2.</text>
</comment>
<dbReference type="Pfam" id="PF10397">
    <property type="entry name" value="ADSL_C"/>
    <property type="match status" value="1"/>
</dbReference>
<dbReference type="InterPro" id="IPR020557">
    <property type="entry name" value="Fumarate_lyase_CS"/>
</dbReference>
<proteinExistence type="inferred from homology"/>
<dbReference type="FunFam" id="1.20.200.10:FF:000008">
    <property type="entry name" value="Adenylosuccinate lyase"/>
    <property type="match status" value="1"/>
</dbReference>
<dbReference type="UniPathway" id="UPA00074">
    <property type="reaction ID" value="UER00132"/>
</dbReference>
<evidence type="ECO:0000313" key="14">
    <source>
        <dbReference type="EMBL" id="ALA57728.1"/>
    </source>
</evidence>
<evidence type="ECO:0000256" key="5">
    <source>
        <dbReference type="ARBA" id="ARBA00017058"/>
    </source>
</evidence>
<gene>
    <name evidence="14" type="primary">purB</name>
    <name evidence="14" type="ORF">NITMOv2_1300</name>
</gene>
<keyword evidence="15" id="KW-1185">Reference proteome</keyword>
<evidence type="ECO:0000256" key="7">
    <source>
        <dbReference type="ARBA" id="ARBA00023239"/>
    </source>
</evidence>
<evidence type="ECO:0000256" key="9">
    <source>
        <dbReference type="ARBA" id="ARBA00030717"/>
    </source>
</evidence>
<dbReference type="AlphaFoldDB" id="A0A0K2G9V1"/>
<dbReference type="PANTHER" id="PTHR43172">
    <property type="entry name" value="ADENYLOSUCCINATE LYASE"/>
    <property type="match status" value="1"/>
</dbReference>
<dbReference type="GO" id="GO:0006189">
    <property type="term" value="P:'de novo' IMP biosynthetic process"/>
    <property type="evidence" value="ECO:0007669"/>
    <property type="project" value="UniProtKB-UniPathway"/>
</dbReference>
<dbReference type="SUPFAM" id="SSF48557">
    <property type="entry name" value="L-aspartase-like"/>
    <property type="match status" value="1"/>
</dbReference>
<name>A0A0K2G9V1_NITMO</name>
<evidence type="ECO:0000259" key="13">
    <source>
        <dbReference type="SMART" id="SM00998"/>
    </source>
</evidence>
<dbReference type="GO" id="GO:0004018">
    <property type="term" value="F:N6-(1,2-dicarboxyethyl)AMP AMP-lyase (fumarate-forming) activity"/>
    <property type="evidence" value="ECO:0007669"/>
    <property type="project" value="UniProtKB-UniRule"/>
</dbReference>
<evidence type="ECO:0000256" key="12">
    <source>
        <dbReference type="RuleBase" id="RU361172"/>
    </source>
</evidence>
<keyword evidence="6 12" id="KW-0658">Purine biosynthesis</keyword>
<dbReference type="PANTHER" id="PTHR43172:SF1">
    <property type="entry name" value="ADENYLOSUCCINATE LYASE"/>
    <property type="match status" value="1"/>
</dbReference>
<dbReference type="Gene3D" id="1.20.200.10">
    <property type="entry name" value="Fumarase/aspartase (Central domain)"/>
    <property type="match status" value="1"/>
</dbReference>
<dbReference type="GO" id="GO:0070626">
    <property type="term" value="F:(S)-2-(5-amino-1-(5-phospho-D-ribosyl)imidazole-4-carboxamido) succinate lyase (fumarate-forming) activity"/>
    <property type="evidence" value="ECO:0007669"/>
    <property type="project" value="TreeGrafter"/>
</dbReference>
<dbReference type="InterPro" id="IPR008948">
    <property type="entry name" value="L-Aspartase-like"/>
</dbReference>
<comment type="catalytic activity">
    <reaction evidence="8">
        <text>(2S)-2-[5-amino-1-(5-phospho-beta-D-ribosyl)imidazole-4-carboxamido]succinate = 5-amino-1-(5-phospho-beta-D-ribosyl)imidazole-4-carboxamide + fumarate</text>
        <dbReference type="Rhea" id="RHEA:23920"/>
        <dbReference type="ChEBI" id="CHEBI:29806"/>
        <dbReference type="ChEBI" id="CHEBI:58443"/>
        <dbReference type="ChEBI" id="CHEBI:58475"/>
        <dbReference type="EC" id="4.3.2.2"/>
    </reaction>
    <physiologicalReaction direction="left-to-right" evidence="8">
        <dbReference type="Rhea" id="RHEA:23921"/>
    </physiologicalReaction>
</comment>
<evidence type="ECO:0000313" key="15">
    <source>
        <dbReference type="Proteomes" id="UP000069205"/>
    </source>
</evidence>
<dbReference type="GO" id="GO:0005829">
    <property type="term" value="C:cytosol"/>
    <property type="evidence" value="ECO:0007669"/>
    <property type="project" value="TreeGrafter"/>
</dbReference>
<dbReference type="InterPro" id="IPR000362">
    <property type="entry name" value="Fumarate_lyase_fam"/>
</dbReference>
<dbReference type="InterPro" id="IPR019468">
    <property type="entry name" value="AdenyloSucc_lyase_C"/>
</dbReference>
<dbReference type="KEGG" id="nmv:NITMOv2_1300"/>
<dbReference type="Gene3D" id="1.10.40.30">
    <property type="entry name" value="Fumarase/aspartase (C-terminal domain)"/>
    <property type="match status" value="1"/>
</dbReference>
<comment type="catalytic activity">
    <reaction evidence="10">
        <text>N(6)-(1,2-dicarboxyethyl)-AMP = fumarate + AMP</text>
        <dbReference type="Rhea" id="RHEA:16853"/>
        <dbReference type="ChEBI" id="CHEBI:29806"/>
        <dbReference type="ChEBI" id="CHEBI:57567"/>
        <dbReference type="ChEBI" id="CHEBI:456215"/>
        <dbReference type="EC" id="4.3.2.2"/>
    </reaction>
    <physiologicalReaction direction="left-to-right" evidence="10">
        <dbReference type="Rhea" id="RHEA:16854"/>
    </physiologicalReaction>
</comment>
<dbReference type="InterPro" id="IPR004769">
    <property type="entry name" value="Pur_lyase"/>
</dbReference>
<dbReference type="InterPro" id="IPR022761">
    <property type="entry name" value="Fumarate_lyase_N"/>
</dbReference>
<dbReference type="Proteomes" id="UP000069205">
    <property type="component" value="Chromosome"/>
</dbReference>
<dbReference type="FunFam" id="1.10.40.30:FF:000007">
    <property type="entry name" value="Adenylosuccinate lyase"/>
    <property type="match status" value="1"/>
</dbReference>
<evidence type="ECO:0000256" key="8">
    <source>
        <dbReference type="ARBA" id="ARBA00024477"/>
    </source>
</evidence>
<evidence type="ECO:0000256" key="2">
    <source>
        <dbReference type="ARBA" id="ARBA00004734"/>
    </source>
</evidence>
<dbReference type="SMART" id="SM00998">
    <property type="entry name" value="ADSL_C"/>
    <property type="match status" value="1"/>
</dbReference>
<comment type="pathway">
    <text evidence="2 12">Purine metabolism; AMP biosynthesis via de novo pathway; AMP from IMP: step 2/2.</text>
</comment>
<evidence type="ECO:0000256" key="1">
    <source>
        <dbReference type="ARBA" id="ARBA00004706"/>
    </source>
</evidence>
<dbReference type="EMBL" id="CP011801">
    <property type="protein sequence ID" value="ALA57728.1"/>
    <property type="molecule type" value="Genomic_DNA"/>
</dbReference>
<dbReference type="GO" id="GO:0044208">
    <property type="term" value="P:'de novo' AMP biosynthetic process"/>
    <property type="evidence" value="ECO:0007669"/>
    <property type="project" value="UniProtKB-UniPathway"/>
</dbReference>
<dbReference type="UniPathway" id="UPA00075">
    <property type="reaction ID" value="UER00336"/>
</dbReference>
<dbReference type="STRING" id="42253.NITMOv2_1300"/>
<protein>
    <recommendedName>
        <fullName evidence="5 11">Adenylosuccinate lyase</fullName>
        <shortName evidence="12">ASL</shortName>
        <ecNumber evidence="4 11">4.3.2.2</ecNumber>
    </recommendedName>
    <alternativeName>
        <fullName evidence="9 12">Adenylosuccinase</fullName>
    </alternativeName>
</protein>
<organism evidence="14 15">
    <name type="scientific">Nitrospira moscoviensis</name>
    <dbReference type="NCBI Taxonomy" id="42253"/>
    <lineage>
        <taxon>Bacteria</taxon>
        <taxon>Pseudomonadati</taxon>
        <taxon>Nitrospirota</taxon>
        <taxon>Nitrospiria</taxon>
        <taxon>Nitrospirales</taxon>
        <taxon>Nitrospiraceae</taxon>
        <taxon>Nitrospira</taxon>
    </lineage>
</organism>
<reference evidence="14 15" key="1">
    <citation type="journal article" date="2015" name="Proc. Natl. Acad. Sci. U.S.A.">
        <title>Expanded metabolic versatility of ubiquitous nitrite-oxidizing bacteria from the genus Nitrospira.</title>
        <authorList>
            <person name="Koch H."/>
            <person name="Lucker S."/>
            <person name="Albertsen M."/>
            <person name="Kitzinger K."/>
            <person name="Herbold C."/>
            <person name="Spieck E."/>
            <person name="Nielsen P.H."/>
            <person name="Wagner M."/>
            <person name="Daims H."/>
        </authorList>
    </citation>
    <scope>NUCLEOTIDE SEQUENCE [LARGE SCALE GENOMIC DNA]</scope>
    <source>
        <strain evidence="14 15">NSP M-1</strain>
    </source>
</reference>
<dbReference type="PATRIC" id="fig|42253.5.peg.1281"/>
<evidence type="ECO:0000256" key="10">
    <source>
        <dbReference type="ARBA" id="ARBA00049115"/>
    </source>
</evidence>
<dbReference type="PROSITE" id="PS00163">
    <property type="entry name" value="FUMARATE_LYASES"/>
    <property type="match status" value="1"/>
</dbReference>
<comment type="similarity">
    <text evidence="3 12">Belongs to the lyase 1 family. Adenylosuccinate lyase subfamily.</text>
</comment>
<dbReference type="Gene3D" id="1.10.275.10">
    <property type="entry name" value="Fumarase/aspartase (N-terminal domain)"/>
    <property type="match status" value="1"/>
</dbReference>
<accession>A0A0K2G9V1</accession>
<dbReference type="InterPro" id="IPR024083">
    <property type="entry name" value="Fumarase/histidase_N"/>
</dbReference>
<feature type="domain" description="Adenylosuccinate lyase C-terminal" evidence="13">
    <location>
        <begin position="355"/>
        <end position="435"/>
    </location>
</feature>
<evidence type="ECO:0000256" key="6">
    <source>
        <dbReference type="ARBA" id="ARBA00022755"/>
    </source>
</evidence>
<evidence type="ECO:0000256" key="11">
    <source>
        <dbReference type="NCBIfam" id="TIGR00928"/>
    </source>
</evidence>
<evidence type="ECO:0000256" key="4">
    <source>
        <dbReference type="ARBA" id="ARBA00012339"/>
    </source>
</evidence>
<dbReference type="CDD" id="cd01360">
    <property type="entry name" value="Adenylsuccinate_lyase_1"/>
    <property type="match status" value="1"/>
</dbReference>
<dbReference type="PRINTS" id="PR00149">
    <property type="entry name" value="FUMRATELYASE"/>
</dbReference>
<dbReference type="Pfam" id="PF00206">
    <property type="entry name" value="Lyase_1"/>
    <property type="match status" value="1"/>
</dbReference>
<sequence>MEEGWLVIDRYSRHHMKAVWDLKHKYEIWLEVELQACAAFERAGRAPRGTAAKIRKKAKINVERIAEIEQVTKHDVIAFLESLMDSVGPEHRFLHMGLTSSDIVDTSLAIQMTEALDLILESVDGFLAVLKRQALRHKNTVMVGRSHGIHGEPISFGFKLAVWYEEFRRHYERLQAVRGEIAVGKLSGAMGTFAHQAPEIEEYVCAKLGLKPDPVSNQVVQRDRHAAYATALALLAASIEKIAVEIRHLQRTEVLEAEEFFSEGQKGSSAMPHKRNPIVSENLCGLARLVRSNSLAAMENVALWHERDISHSSVERVIMPDSTILIDYMLARVTDLIKHLVVYPERMKRNLELTGGLVYSQRLLLALIEKGAQRKESYEAVQRNAMASWRGAGTLQELVGKDPFISRHLSKRDMAACFTPTYYLRHLDEIYRRVFSRRTPTTSGGRRGAR</sequence>
<dbReference type="EC" id="4.3.2.2" evidence="4 11"/>
<evidence type="ECO:0000256" key="3">
    <source>
        <dbReference type="ARBA" id="ARBA00008273"/>
    </source>
</evidence>